<gene>
    <name evidence="2" type="ORF">KCU98_g12986</name>
</gene>
<feature type="non-terminal residue" evidence="2">
    <location>
        <position position="322"/>
    </location>
</feature>
<organism evidence="2 3">
    <name type="scientific">Aureobasidium melanogenum</name>
    <name type="common">Aureobasidium pullulans var. melanogenum</name>
    <dbReference type="NCBI Taxonomy" id="46634"/>
    <lineage>
        <taxon>Eukaryota</taxon>
        <taxon>Fungi</taxon>
        <taxon>Dikarya</taxon>
        <taxon>Ascomycota</taxon>
        <taxon>Pezizomycotina</taxon>
        <taxon>Dothideomycetes</taxon>
        <taxon>Dothideomycetidae</taxon>
        <taxon>Dothideales</taxon>
        <taxon>Saccotheciaceae</taxon>
        <taxon>Aureobasidium</taxon>
    </lineage>
</organism>
<dbReference type="EMBL" id="JAHFXS010002314">
    <property type="protein sequence ID" value="KAG9972881.1"/>
    <property type="molecule type" value="Genomic_DNA"/>
</dbReference>
<dbReference type="AlphaFoldDB" id="A0A9P8FHY9"/>
<protein>
    <submittedName>
        <fullName evidence="2">Uncharacterized protein</fullName>
    </submittedName>
</protein>
<feature type="compositionally biased region" description="Low complexity" evidence="1">
    <location>
        <begin position="305"/>
        <end position="315"/>
    </location>
</feature>
<feature type="compositionally biased region" description="Low complexity" evidence="1">
    <location>
        <begin position="158"/>
        <end position="174"/>
    </location>
</feature>
<comment type="caution">
    <text evidence="2">The sequence shown here is derived from an EMBL/GenBank/DDBJ whole genome shotgun (WGS) entry which is preliminary data.</text>
</comment>
<reference evidence="2" key="1">
    <citation type="journal article" date="2021" name="J Fungi (Basel)">
        <title>Virulence traits and population genomics of the black yeast Aureobasidium melanogenum.</title>
        <authorList>
            <person name="Cernosa A."/>
            <person name="Sun X."/>
            <person name="Gostincar C."/>
            <person name="Fang C."/>
            <person name="Gunde-Cimerman N."/>
            <person name="Song Z."/>
        </authorList>
    </citation>
    <scope>NUCLEOTIDE SEQUENCE</scope>
    <source>
        <strain evidence="2">EXF-9298</strain>
    </source>
</reference>
<feature type="compositionally biased region" description="Basic and acidic residues" evidence="1">
    <location>
        <begin position="199"/>
        <end position="212"/>
    </location>
</feature>
<accession>A0A9P8FHY9</accession>
<reference evidence="2" key="2">
    <citation type="submission" date="2021-08" db="EMBL/GenBank/DDBJ databases">
        <authorList>
            <person name="Gostincar C."/>
            <person name="Sun X."/>
            <person name="Song Z."/>
            <person name="Gunde-Cimerman N."/>
        </authorList>
    </citation>
    <scope>NUCLEOTIDE SEQUENCE</scope>
    <source>
        <strain evidence="2">EXF-9298</strain>
    </source>
</reference>
<feature type="compositionally biased region" description="Basic and acidic residues" evidence="1">
    <location>
        <begin position="255"/>
        <end position="285"/>
    </location>
</feature>
<name>A0A9P8FHY9_AURME</name>
<dbReference type="Proteomes" id="UP000729357">
    <property type="component" value="Unassembled WGS sequence"/>
</dbReference>
<feature type="compositionally biased region" description="Polar residues" evidence="1">
    <location>
        <begin position="135"/>
        <end position="144"/>
    </location>
</feature>
<proteinExistence type="predicted"/>
<evidence type="ECO:0000313" key="3">
    <source>
        <dbReference type="Proteomes" id="UP000729357"/>
    </source>
</evidence>
<keyword evidence="3" id="KW-1185">Reference proteome</keyword>
<sequence length="322" mass="34595">MTPEFQPVNVSTRSGYPRDQAEHAVFLANNCSHSFFAFEWRRSRIEEGDLTPLYLLQAAHSNPILNQYTELKAGITTRDLDLEYDAILETEKRRQVLDAEQQKIAETSKRLEFREAEFKRLGELAGSPMDYKMTTPVTSTYNNNGPSTSSTGSGGSGSPPKDSGPSDSSLPSEPTGHYGTGSPAPKATPDHGSNPHYNPTDHGKKCKWRDTVMQDAPAPFTFTKGGSEVANPPKRPKPEYHGPVSDSVRHKGVKKDKQDPKGKGVTAERLEGKKGGKGGRDDRGGSRGGYPPKDGRTGGSGGAPSGSPGASTGEGSDTDYID</sequence>
<evidence type="ECO:0000256" key="1">
    <source>
        <dbReference type="SAM" id="MobiDB-lite"/>
    </source>
</evidence>
<feature type="region of interest" description="Disordered" evidence="1">
    <location>
        <begin position="127"/>
        <end position="322"/>
    </location>
</feature>
<evidence type="ECO:0000313" key="2">
    <source>
        <dbReference type="EMBL" id="KAG9972881.1"/>
    </source>
</evidence>